<evidence type="ECO:0000313" key="3">
    <source>
        <dbReference type="Proteomes" id="UP000657006"/>
    </source>
</evidence>
<evidence type="ECO:0000256" key="1">
    <source>
        <dbReference type="SAM" id="Phobius"/>
    </source>
</evidence>
<feature type="transmembrane region" description="Helical" evidence="1">
    <location>
        <begin position="88"/>
        <end position="107"/>
    </location>
</feature>
<dbReference type="InterPro" id="IPR005325">
    <property type="entry name" value="DUF308_memb"/>
</dbReference>
<dbReference type="PANTHER" id="PTHR34989">
    <property type="entry name" value="PROTEIN HDED"/>
    <property type="match status" value="1"/>
</dbReference>
<organism evidence="2 3">
    <name type="scientific">Bianquea renquensis</name>
    <dbReference type="NCBI Taxonomy" id="2763661"/>
    <lineage>
        <taxon>Bacteria</taxon>
        <taxon>Bacillati</taxon>
        <taxon>Bacillota</taxon>
        <taxon>Clostridia</taxon>
        <taxon>Eubacteriales</taxon>
        <taxon>Bianqueaceae</taxon>
        <taxon>Bianquea</taxon>
    </lineage>
</organism>
<keyword evidence="3" id="KW-1185">Reference proteome</keyword>
<dbReference type="AlphaFoldDB" id="A0A926DTT4"/>
<comment type="caution">
    <text evidence="2">The sequence shown here is derived from an EMBL/GenBank/DDBJ whole genome shotgun (WGS) entry which is preliminary data.</text>
</comment>
<feature type="transmembrane region" description="Helical" evidence="1">
    <location>
        <begin position="119"/>
        <end position="137"/>
    </location>
</feature>
<dbReference type="RefSeq" id="WP_177716965.1">
    <property type="nucleotide sequence ID" value="NZ_JACRSQ010000014.1"/>
</dbReference>
<sequence>MNMRLNILCVSVSYLVIGIILLLFPNVSLMDLCYALGIVLLMAGIINIAVYFIRGQYVEPERYGFSAGVTCVLIGLFAVLNNQEFTRIFFQILAFCMILDSIVKLQYSMDLLRMKSKKWWIVLLISLMTAGLALAILVYPFKTDRGHDRYAYCILIVDGIVNLATMLYMAHWNKRFRAMQVQAKEEGHEP</sequence>
<feature type="transmembrane region" description="Helical" evidence="1">
    <location>
        <begin position="34"/>
        <end position="53"/>
    </location>
</feature>
<proteinExistence type="predicted"/>
<dbReference type="Pfam" id="PF03729">
    <property type="entry name" value="DUF308"/>
    <property type="match status" value="2"/>
</dbReference>
<dbReference type="EMBL" id="JACRSQ010000014">
    <property type="protein sequence ID" value="MBC8543941.1"/>
    <property type="molecule type" value="Genomic_DNA"/>
</dbReference>
<gene>
    <name evidence="2" type="ORF">H8730_10330</name>
</gene>
<dbReference type="Proteomes" id="UP000657006">
    <property type="component" value="Unassembled WGS sequence"/>
</dbReference>
<keyword evidence="1" id="KW-0472">Membrane</keyword>
<feature type="transmembrane region" description="Helical" evidence="1">
    <location>
        <begin position="7"/>
        <end position="28"/>
    </location>
</feature>
<feature type="transmembrane region" description="Helical" evidence="1">
    <location>
        <begin position="65"/>
        <end position="82"/>
    </location>
</feature>
<name>A0A926DTT4_9FIRM</name>
<dbReference type="GO" id="GO:0005886">
    <property type="term" value="C:plasma membrane"/>
    <property type="evidence" value="ECO:0007669"/>
    <property type="project" value="TreeGrafter"/>
</dbReference>
<keyword evidence="1" id="KW-0812">Transmembrane</keyword>
<protein>
    <submittedName>
        <fullName evidence="2">DUF308 domain-containing protein</fullName>
    </submittedName>
</protein>
<feature type="transmembrane region" description="Helical" evidence="1">
    <location>
        <begin position="149"/>
        <end position="170"/>
    </location>
</feature>
<dbReference type="InterPro" id="IPR052712">
    <property type="entry name" value="Acid_resist_chaperone_HdeD"/>
</dbReference>
<dbReference type="PANTHER" id="PTHR34989:SF1">
    <property type="entry name" value="PROTEIN HDED"/>
    <property type="match status" value="1"/>
</dbReference>
<evidence type="ECO:0000313" key="2">
    <source>
        <dbReference type="EMBL" id="MBC8543941.1"/>
    </source>
</evidence>
<accession>A0A926DTT4</accession>
<keyword evidence="1" id="KW-1133">Transmembrane helix</keyword>
<reference evidence="2" key="1">
    <citation type="submission" date="2020-08" db="EMBL/GenBank/DDBJ databases">
        <title>Genome public.</title>
        <authorList>
            <person name="Liu C."/>
            <person name="Sun Q."/>
        </authorList>
    </citation>
    <scope>NUCLEOTIDE SEQUENCE</scope>
    <source>
        <strain evidence="2">NSJ-32</strain>
    </source>
</reference>